<evidence type="ECO:0000313" key="2">
    <source>
        <dbReference type="EMBL" id="QNE36803.1"/>
    </source>
</evidence>
<reference evidence="3" key="1">
    <citation type="submission" date="2019-09" db="EMBL/GenBank/DDBJ databases">
        <title>Antimicrobial potential of Antarctic Bacteria.</title>
        <authorList>
            <person name="Benaud N."/>
            <person name="Edwards R.J."/>
            <person name="Ferrari B.C."/>
        </authorList>
    </citation>
    <scope>NUCLEOTIDE SEQUENCE [LARGE SCALE GENOMIC DNA]</scope>
    <source>
        <strain evidence="3">INR9</strain>
    </source>
</reference>
<dbReference type="PANTHER" id="PTHR43798">
    <property type="entry name" value="MONOACYLGLYCEROL LIPASE"/>
    <property type="match status" value="1"/>
</dbReference>
<dbReference type="Pfam" id="PF00561">
    <property type="entry name" value="Abhydrolase_1"/>
    <property type="match status" value="1"/>
</dbReference>
<name>A0A7G6YE88_9MICO</name>
<evidence type="ECO:0000313" key="3">
    <source>
        <dbReference type="Proteomes" id="UP000515511"/>
    </source>
</evidence>
<dbReference type="Gene3D" id="3.40.50.1820">
    <property type="entry name" value="alpha/beta hydrolase"/>
    <property type="match status" value="1"/>
</dbReference>
<dbReference type="AlphaFoldDB" id="A0A7G6YE88"/>
<gene>
    <name evidence="2" type="ORF">F1C12_17890</name>
</gene>
<organism evidence="2 3">
    <name type="scientific">Leifsonia shinshuensis</name>
    <dbReference type="NCBI Taxonomy" id="150026"/>
    <lineage>
        <taxon>Bacteria</taxon>
        <taxon>Bacillati</taxon>
        <taxon>Actinomycetota</taxon>
        <taxon>Actinomycetes</taxon>
        <taxon>Micrococcales</taxon>
        <taxon>Microbacteriaceae</taxon>
        <taxon>Leifsonia</taxon>
    </lineage>
</organism>
<dbReference type="InterPro" id="IPR000073">
    <property type="entry name" value="AB_hydrolase_1"/>
</dbReference>
<dbReference type="InterPro" id="IPR050266">
    <property type="entry name" value="AB_hydrolase_sf"/>
</dbReference>
<dbReference type="EMBL" id="CP043641">
    <property type="protein sequence ID" value="QNE36803.1"/>
    <property type="molecule type" value="Genomic_DNA"/>
</dbReference>
<dbReference type="SUPFAM" id="SSF53474">
    <property type="entry name" value="alpha/beta-Hydrolases"/>
    <property type="match status" value="1"/>
</dbReference>
<dbReference type="InterPro" id="IPR029058">
    <property type="entry name" value="AB_hydrolase_fold"/>
</dbReference>
<feature type="domain" description="AB hydrolase-1" evidence="1">
    <location>
        <begin position="27"/>
        <end position="289"/>
    </location>
</feature>
<dbReference type="PANTHER" id="PTHR43798:SF33">
    <property type="entry name" value="HYDROLASE, PUTATIVE (AFU_ORTHOLOGUE AFUA_2G14860)-RELATED"/>
    <property type="match status" value="1"/>
</dbReference>
<dbReference type="GO" id="GO:0016787">
    <property type="term" value="F:hydrolase activity"/>
    <property type="evidence" value="ECO:0007669"/>
    <property type="project" value="UniProtKB-KW"/>
</dbReference>
<proteinExistence type="predicted"/>
<keyword evidence="2" id="KW-0378">Hydrolase</keyword>
<sequence>MANLTFTLRSGRRVGVTTLGDAVAARVVVFCHPAPGSSVFDPDPDASANRGVHIVSLDRPGYGSSDPWPAGSWPSIVAAADDIAEYIREMKRLESPIGVNRPPRIGIAGWSAGGRVALAFAARHPELVDRVAVVATPAPNEDVPWIPPELQKQSDELGRLSPDEARSRLSTMLQPQAEEVRASDLESGVPLDALGVGPVDTDVLARRGLEDRLGRMLKDAYRQGPDGVASDILSYTARPWGFDPSAVQAKTLIIGGQADRIAGHAHAAWYQKAIPNARMEMFPGAGHLVIAPAWERVLSFLAPHPEPLHDADAV</sequence>
<dbReference type="KEGG" id="lse:F1C12_17890"/>
<dbReference type="GO" id="GO:0016020">
    <property type="term" value="C:membrane"/>
    <property type="evidence" value="ECO:0007669"/>
    <property type="project" value="TreeGrafter"/>
</dbReference>
<accession>A0A7G6YE88</accession>
<dbReference type="RefSeq" id="WP_185276242.1">
    <property type="nucleotide sequence ID" value="NZ_CP043641.1"/>
</dbReference>
<protein>
    <submittedName>
        <fullName evidence="2">Alpha/beta hydrolase</fullName>
    </submittedName>
</protein>
<evidence type="ECO:0000259" key="1">
    <source>
        <dbReference type="Pfam" id="PF00561"/>
    </source>
</evidence>
<dbReference type="Proteomes" id="UP000515511">
    <property type="component" value="Chromosome"/>
</dbReference>